<feature type="transmembrane region" description="Helical" evidence="1">
    <location>
        <begin position="16"/>
        <end position="33"/>
    </location>
</feature>
<evidence type="ECO:0000313" key="3">
    <source>
        <dbReference type="Proteomes" id="UP000697127"/>
    </source>
</evidence>
<keyword evidence="1" id="KW-0472">Membrane</keyword>
<dbReference type="AlphaFoldDB" id="A0A9P6WJE1"/>
<sequence length="291" mass="32765">MIFSIGLFFVKKTPKFVTLLLTIINIIMIFFVMNGSTHDSDAYADIYLVEYQFNNTGGISSALSSQYSSAHDGNNIDEFIMRVGFMGVCINFGDGMECGYIGDMDYTYGNEVPSFSISSSNKNSTSTASLGLFDIAYKIQDKTFRYHIFIVEIIFLLVLFVVQFYNMIGFLPFQKYVTYIAIFVVSSFWIILTISITWIMVVAHDLVNIGSVMTMNILSFSSGKRTPGILWAAFSITIVQLLYYGWIVVKDEEIFQRIFNRSSNKKSDVEKDAGSMSDSVMSSITTLRGTL</sequence>
<reference evidence="2" key="1">
    <citation type="submission" date="2020-11" db="EMBL/GenBank/DDBJ databases">
        <title>Kefir isolates.</title>
        <authorList>
            <person name="Marcisauskas S."/>
            <person name="Kim Y."/>
            <person name="Blasche S."/>
        </authorList>
    </citation>
    <scope>NUCLEOTIDE SEQUENCE</scope>
    <source>
        <strain evidence="2">Olga-1</strain>
    </source>
</reference>
<gene>
    <name evidence="2" type="ORF">C6P40_001213</name>
</gene>
<keyword evidence="3" id="KW-1185">Reference proteome</keyword>
<feature type="transmembrane region" description="Helical" evidence="1">
    <location>
        <begin position="146"/>
        <end position="165"/>
    </location>
</feature>
<dbReference type="Pfam" id="PF12351">
    <property type="entry name" value="Fig1"/>
    <property type="match status" value="1"/>
</dbReference>
<proteinExistence type="predicted"/>
<comment type="caution">
    <text evidence="2">The sequence shown here is derived from an EMBL/GenBank/DDBJ whole genome shotgun (WGS) entry which is preliminary data.</text>
</comment>
<dbReference type="GO" id="GO:0016020">
    <property type="term" value="C:membrane"/>
    <property type="evidence" value="ECO:0007669"/>
    <property type="project" value="InterPro"/>
</dbReference>
<dbReference type="EMBL" id="PUHW01000169">
    <property type="protein sequence ID" value="KAG0688236.1"/>
    <property type="molecule type" value="Genomic_DNA"/>
</dbReference>
<feature type="transmembrane region" description="Helical" evidence="1">
    <location>
        <begin position="177"/>
        <end position="199"/>
    </location>
</feature>
<dbReference type="GO" id="GO:0000747">
    <property type="term" value="P:conjugation with cellular fusion"/>
    <property type="evidence" value="ECO:0007669"/>
    <property type="project" value="TreeGrafter"/>
</dbReference>
<name>A0A9P6WJE1_9ASCO</name>
<keyword evidence="1" id="KW-1133">Transmembrane helix</keyword>
<dbReference type="PANTHER" id="PTHR28092:SF1">
    <property type="entry name" value="FACTOR-INDUCED GENE 1 PROTEIN"/>
    <property type="match status" value="1"/>
</dbReference>
<protein>
    <submittedName>
        <fullName evidence="2">Uncharacterized protein</fullName>
    </submittedName>
</protein>
<dbReference type="Proteomes" id="UP000697127">
    <property type="component" value="Unassembled WGS sequence"/>
</dbReference>
<dbReference type="GO" id="GO:0043332">
    <property type="term" value="C:mating projection tip"/>
    <property type="evidence" value="ECO:0007669"/>
    <property type="project" value="TreeGrafter"/>
</dbReference>
<keyword evidence="1" id="KW-0812">Transmembrane</keyword>
<accession>A0A9P6WJE1</accession>
<organism evidence="2 3">
    <name type="scientific">Pichia californica</name>
    <dbReference type="NCBI Taxonomy" id="460514"/>
    <lineage>
        <taxon>Eukaryota</taxon>
        <taxon>Fungi</taxon>
        <taxon>Dikarya</taxon>
        <taxon>Ascomycota</taxon>
        <taxon>Saccharomycotina</taxon>
        <taxon>Pichiomycetes</taxon>
        <taxon>Pichiales</taxon>
        <taxon>Pichiaceae</taxon>
        <taxon>Pichia</taxon>
    </lineage>
</organism>
<feature type="transmembrane region" description="Helical" evidence="1">
    <location>
        <begin position="229"/>
        <end position="249"/>
    </location>
</feature>
<evidence type="ECO:0000313" key="2">
    <source>
        <dbReference type="EMBL" id="KAG0688236.1"/>
    </source>
</evidence>
<dbReference type="InterPro" id="IPR033481">
    <property type="entry name" value="Dni1/Fig1"/>
</dbReference>
<dbReference type="PANTHER" id="PTHR28092">
    <property type="entry name" value="FACTOR-INDUCED GENE 1 PROTEIN"/>
    <property type="match status" value="1"/>
</dbReference>
<evidence type="ECO:0000256" key="1">
    <source>
        <dbReference type="SAM" id="Phobius"/>
    </source>
</evidence>